<dbReference type="AlphaFoldDB" id="A0A840RVM4"/>
<dbReference type="RefSeq" id="WP_168055961.1">
    <property type="nucleotide sequence ID" value="NZ_JAAOZT010000007.1"/>
</dbReference>
<gene>
    <name evidence="2" type="ORF">HNR39_002382</name>
</gene>
<evidence type="ECO:0000313" key="3">
    <source>
        <dbReference type="Proteomes" id="UP000571084"/>
    </source>
</evidence>
<name>A0A840RVM4_9BURK</name>
<proteinExistence type="predicted"/>
<feature type="region of interest" description="Disordered" evidence="1">
    <location>
        <begin position="14"/>
        <end position="35"/>
    </location>
</feature>
<reference evidence="2 3" key="1">
    <citation type="submission" date="2020-08" db="EMBL/GenBank/DDBJ databases">
        <title>Genomic Encyclopedia of Type Strains, Phase IV (KMG-IV): sequencing the most valuable type-strain genomes for metagenomic binning, comparative biology and taxonomic classification.</title>
        <authorList>
            <person name="Goeker M."/>
        </authorList>
    </citation>
    <scope>NUCLEOTIDE SEQUENCE [LARGE SCALE GENOMIC DNA]</scope>
    <source>
        <strain evidence="2 3">DSM 23240</strain>
    </source>
</reference>
<dbReference type="Proteomes" id="UP000571084">
    <property type="component" value="Unassembled WGS sequence"/>
</dbReference>
<accession>A0A840RVM4</accession>
<organism evidence="2 3">
    <name type="scientific">Glaciimonas immobilis</name>
    <dbReference type="NCBI Taxonomy" id="728004"/>
    <lineage>
        <taxon>Bacteria</taxon>
        <taxon>Pseudomonadati</taxon>
        <taxon>Pseudomonadota</taxon>
        <taxon>Betaproteobacteria</taxon>
        <taxon>Burkholderiales</taxon>
        <taxon>Oxalobacteraceae</taxon>
        <taxon>Glaciimonas</taxon>
    </lineage>
</organism>
<keyword evidence="3" id="KW-1185">Reference proteome</keyword>
<evidence type="ECO:0000256" key="1">
    <source>
        <dbReference type="SAM" id="MobiDB-lite"/>
    </source>
</evidence>
<protein>
    <submittedName>
        <fullName evidence="2">Uncharacterized protein</fullName>
    </submittedName>
</protein>
<evidence type="ECO:0000313" key="2">
    <source>
        <dbReference type="EMBL" id="MBB5200540.1"/>
    </source>
</evidence>
<dbReference type="EMBL" id="JACHHQ010000005">
    <property type="protein sequence ID" value="MBB5200540.1"/>
    <property type="molecule type" value="Genomic_DNA"/>
</dbReference>
<comment type="caution">
    <text evidence="2">The sequence shown here is derived from an EMBL/GenBank/DDBJ whole genome shotgun (WGS) entry which is preliminary data.</text>
</comment>
<sequence>MEFPQVKSILCRPASSQDATLNGGGNQDSIAGNHRPNSLAAHVTVVSQVATGTFSANSVGDEKEAGVRPMPVKQVQNHFMWDPREVQKIIATKRGTVMRSFARTEAPIGNDVQPTLHQAKDATTTCIYTKIDVDRTEQYRKRTIRKQAVAAHEEYYARDDATKGTYYLDLKSAASSNYVDYDKSDGKVYSSRAGAPDRHTEVRDFSNRRAALANKRGDVSVQADVSNQKEDVTLKLMNKTYFHQD</sequence>